<evidence type="ECO:0000259" key="2">
    <source>
        <dbReference type="PROSITE" id="PS50883"/>
    </source>
</evidence>
<dbReference type="InterPro" id="IPR043128">
    <property type="entry name" value="Rev_trsase/Diguanyl_cyclase"/>
</dbReference>
<keyword evidence="1" id="KW-0472">Membrane</keyword>
<dbReference type="InterPro" id="IPR021796">
    <property type="entry name" value="Tll0287-like_dom"/>
</dbReference>
<dbReference type="AlphaFoldDB" id="B6BGL3"/>
<dbReference type="PANTHER" id="PTHR44757:SF2">
    <property type="entry name" value="BIOFILM ARCHITECTURE MAINTENANCE PROTEIN MBAA"/>
    <property type="match status" value="1"/>
</dbReference>
<dbReference type="InterPro" id="IPR035919">
    <property type="entry name" value="EAL_sf"/>
</dbReference>
<dbReference type="Gene3D" id="3.30.70.270">
    <property type="match status" value="1"/>
</dbReference>
<dbReference type="PANTHER" id="PTHR44757">
    <property type="entry name" value="DIGUANYLATE CYCLASE DGCP"/>
    <property type="match status" value="1"/>
</dbReference>
<keyword evidence="1" id="KW-1133">Transmembrane helix</keyword>
<dbReference type="CDD" id="cd01949">
    <property type="entry name" value="GGDEF"/>
    <property type="match status" value="1"/>
</dbReference>
<dbReference type="FunFam" id="3.20.20.450:FF:000001">
    <property type="entry name" value="Cyclic di-GMP phosphodiesterase yahA"/>
    <property type="match status" value="1"/>
</dbReference>
<dbReference type="NCBIfam" id="TIGR00254">
    <property type="entry name" value="GGDEF"/>
    <property type="match status" value="1"/>
</dbReference>
<dbReference type="PROSITE" id="PS50883">
    <property type="entry name" value="EAL"/>
    <property type="match status" value="1"/>
</dbReference>
<dbReference type="InterPro" id="IPR000160">
    <property type="entry name" value="GGDEF_dom"/>
</dbReference>
<dbReference type="SUPFAM" id="SSF141868">
    <property type="entry name" value="EAL domain-like"/>
    <property type="match status" value="1"/>
</dbReference>
<accession>B6BGL3</accession>
<evidence type="ECO:0000256" key="1">
    <source>
        <dbReference type="SAM" id="Phobius"/>
    </source>
</evidence>
<sequence>MKKLFNLKIITMLVWTLTVVSSLTFSAFNQYQQSFETARNVASANFDKDQAFRQWATTHGGVYVPVDMKRTPPSPYLSHMPERDVTTDTGKKLTLMNPAYMLRQMMDEYSGLYGAKGHITALEILNPNSAPDAWERDALKKFKKDDSIKEILELTKINNESYMRLIRSMEVTPGCLTCHGHQESYVNNKTAGGVSVIVPMAEIYELAISSYKKTVVIHIIFWFVGMILFRFVYNKERKARYELEYFANHDSLTGLPNRHAYIDKITSMVNKNKNNFALIFMDLDNFKTINDSLGHTLGDMLLQKVAKRLKNEIKEYDMLSRFGGDEFVFLFSNVQSELTIEKTMIKIHEVLKKPFILNTYEVYTTASIGIAIYPDDAQDAELLLRNADVAMYDAKQSGRSKYSFFNADMLNLSSNRLMLESELHKALENNELFLLFQPQVSLWNEKIVGVEALIRWQHPTKGLISPLDFIPIAENSGLIMPIGEWIIDQACDQLALWKDTHMSEATLSINVSAKQVLHQDLYSYIEAAIERTKIDGRFLELEITESVIMENINETVRILSRLKKLGVSIAIDDFGTGYSSLSYLKKLPIDKLKIDREFIKDIPNDKDDIAITNAIISMSKSLSLKIVAEGPETKEHIEFLQNSKCDIAQGFYYSKPITIVEVEKLALHMSK</sequence>
<dbReference type="Gene3D" id="3.20.20.450">
    <property type="entry name" value="EAL domain"/>
    <property type="match status" value="1"/>
</dbReference>
<dbReference type="Pfam" id="PF00990">
    <property type="entry name" value="GGDEF"/>
    <property type="match status" value="1"/>
</dbReference>
<feature type="domain" description="EAL" evidence="2">
    <location>
        <begin position="416"/>
        <end position="670"/>
    </location>
</feature>
<dbReference type="SUPFAM" id="SSF55073">
    <property type="entry name" value="Nucleotide cyclase"/>
    <property type="match status" value="1"/>
</dbReference>
<dbReference type="Pfam" id="PF00563">
    <property type="entry name" value="EAL"/>
    <property type="match status" value="1"/>
</dbReference>
<keyword evidence="1" id="KW-0812">Transmembrane</keyword>
<dbReference type="CDD" id="cd01948">
    <property type="entry name" value="EAL"/>
    <property type="match status" value="1"/>
</dbReference>
<dbReference type="InterPro" id="IPR001633">
    <property type="entry name" value="EAL_dom"/>
</dbReference>
<dbReference type="PROSITE" id="PS50887">
    <property type="entry name" value="GGDEF"/>
    <property type="match status" value="1"/>
</dbReference>
<keyword evidence="5" id="KW-1185">Reference proteome</keyword>
<dbReference type="InterPro" id="IPR052155">
    <property type="entry name" value="Biofilm_reg_signaling"/>
</dbReference>
<dbReference type="Proteomes" id="UP000006431">
    <property type="component" value="Unassembled WGS sequence"/>
</dbReference>
<dbReference type="SMART" id="SM00267">
    <property type="entry name" value="GGDEF"/>
    <property type="match status" value="1"/>
</dbReference>
<evidence type="ECO:0000259" key="3">
    <source>
        <dbReference type="PROSITE" id="PS50887"/>
    </source>
</evidence>
<dbReference type="Pfam" id="PF11845">
    <property type="entry name" value="Tll0287-like"/>
    <property type="match status" value="1"/>
</dbReference>
<dbReference type="SMART" id="SM00052">
    <property type="entry name" value="EAL"/>
    <property type="match status" value="1"/>
</dbReference>
<organism evidence="4 5">
    <name type="scientific">Sulfurimonas gotlandica (strain DSM 19862 / JCM 16533 / GD1)</name>
    <dbReference type="NCBI Taxonomy" id="929558"/>
    <lineage>
        <taxon>Bacteria</taxon>
        <taxon>Pseudomonadati</taxon>
        <taxon>Campylobacterota</taxon>
        <taxon>Epsilonproteobacteria</taxon>
        <taxon>Campylobacterales</taxon>
        <taxon>Sulfurimonadaceae</taxon>
        <taxon>Sulfurimonas</taxon>
    </lineage>
</organism>
<dbReference type="RefSeq" id="WP_008335203.1">
    <property type="nucleotide sequence ID" value="NZ_AFRZ01000001.1"/>
</dbReference>
<gene>
    <name evidence="4" type="ORF">SMGD1_1117</name>
</gene>
<dbReference type="EMBL" id="AFRZ01000001">
    <property type="protein sequence ID" value="EHP29641.1"/>
    <property type="molecule type" value="Genomic_DNA"/>
</dbReference>
<dbReference type="InterPro" id="IPR029787">
    <property type="entry name" value="Nucleotide_cyclase"/>
</dbReference>
<feature type="domain" description="GGDEF" evidence="3">
    <location>
        <begin position="274"/>
        <end position="407"/>
    </location>
</feature>
<accession>H1FYU6</accession>
<protein>
    <submittedName>
        <fullName evidence="4">Diguanylate cyclase/phosphodiesterase (GGDEF &amp; EAL domains)</fullName>
    </submittedName>
</protein>
<dbReference type="PATRIC" id="fig|929558.5.peg.1111"/>
<evidence type="ECO:0000313" key="4">
    <source>
        <dbReference type="EMBL" id="EHP29641.1"/>
    </source>
</evidence>
<comment type="caution">
    <text evidence="4">The sequence shown here is derived from an EMBL/GenBank/DDBJ whole genome shotgun (WGS) entry which is preliminary data.</text>
</comment>
<feature type="transmembrane region" description="Helical" evidence="1">
    <location>
        <begin position="215"/>
        <end position="233"/>
    </location>
</feature>
<evidence type="ECO:0000313" key="5">
    <source>
        <dbReference type="Proteomes" id="UP000006431"/>
    </source>
</evidence>
<dbReference type="STRING" id="929558.SMGD1_1117"/>
<dbReference type="OrthoDB" id="9812260at2"/>
<reference evidence="4 5" key="1">
    <citation type="journal article" date="2012" name="Proc. Natl. Acad. Sci. U.S.A.">
        <title>Genome and physiology of a model Epsilonproteobacterium responsible for sulfide detoxification in marine oxygen depletion zones.</title>
        <authorList>
            <person name="Grote J."/>
            <person name="Schott T."/>
            <person name="Bruckner C.G."/>
            <person name="Glockner F.O."/>
            <person name="Jost G."/>
            <person name="Teeling H."/>
            <person name="Labrenz M."/>
            <person name="Jurgens K."/>
        </authorList>
    </citation>
    <scope>NUCLEOTIDE SEQUENCE [LARGE SCALE GENOMIC DNA]</scope>
    <source>
        <strain evidence="4 5">GD1</strain>
    </source>
</reference>
<proteinExistence type="predicted"/>
<name>B6BGL3_SULGG</name>
<dbReference type="eggNOG" id="COG5001">
    <property type="taxonomic scope" value="Bacteria"/>
</dbReference>
<dbReference type="HOGENOM" id="CLU_000445_70_50_7"/>